<keyword evidence="2" id="KW-0812">Transmembrane</keyword>
<sequence>MDESVVERSYWALLGVMASSAIFNHVFQKRGISHQRLFFFSHQSSPYRRNPLRSTRRFTQPPPSLGFR</sequence>
<accession>A0A9K3IFF8</accession>
<reference evidence="3" key="2">
    <citation type="submission" date="2020-06" db="EMBL/GenBank/DDBJ databases">
        <title>Helianthus annuus Genome sequencing and assembly Release 2.</title>
        <authorList>
            <person name="Gouzy J."/>
            <person name="Langlade N."/>
            <person name="Munos S."/>
        </authorList>
    </citation>
    <scope>NUCLEOTIDE SEQUENCE</scope>
    <source>
        <tissue evidence="3">Leaves</tissue>
    </source>
</reference>
<evidence type="ECO:0000313" key="3">
    <source>
        <dbReference type="EMBL" id="KAF5796016.1"/>
    </source>
</evidence>
<proteinExistence type="predicted"/>
<feature type="region of interest" description="Disordered" evidence="1">
    <location>
        <begin position="47"/>
        <end position="68"/>
    </location>
</feature>
<dbReference type="Proteomes" id="UP000215914">
    <property type="component" value="Unassembled WGS sequence"/>
</dbReference>
<evidence type="ECO:0000256" key="2">
    <source>
        <dbReference type="SAM" id="Phobius"/>
    </source>
</evidence>
<dbReference type="EMBL" id="MNCJ02000323">
    <property type="protein sequence ID" value="KAF5796016.1"/>
    <property type="molecule type" value="Genomic_DNA"/>
</dbReference>
<organism evidence="3 4">
    <name type="scientific">Helianthus annuus</name>
    <name type="common">Common sunflower</name>
    <dbReference type="NCBI Taxonomy" id="4232"/>
    <lineage>
        <taxon>Eukaryota</taxon>
        <taxon>Viridiplantae</taxon>
        <taxon>Streptophyta</taxon>
        <taxon>Embryophyta</taxon>
        <taxon>Tracheophyta</taxon>
        <taxon>Spermatophyta</taxon>
        <taxon>Magnoliopsida</taxon>
        <taxon>eudicotyledons</taxon>
        <taxon>Gunneridae</taxon>
        <taxon>Pentapetalae</taxon>
        <taxon>asterids</taxon>
        <taxon>campanulids</taxon>
        <taxon>Asterales</taxon>
        <taxon>Asteraceae</taxon>
        <taxon>Asteroideae</taxon>
        <taxon>Heliantheae alliance</taxon>
        <taxon>Heliantheae</taxon>
        <taxon>Helianthus</taxon>
    </lineage>
</organism>
<protein>
    <submittedName>
        <fullName evidence="3">Uncharacterized protein</fullName>
    </submittedName>
</protein>
<name>A0A9K3IFF8_HELAN</name>
<gene>
    <name evidence="3" type="ORF">HanXRQr2_Chr08g0346461</name>
</gene>
<keyword evidence="2" id="KW-1133">Transmembrane helix</keyword>
<keyword evidence="2" id="KW-0472">Membrane</keyword>
<comment type="caution">
    <text evidence="3">The sequence shown here is derived from an EMBL/GenBank/DDBJ whole genome shotgun (WGS) entry which is preliminary data.</text>
</comment>
<keyword evidence="4" id="KW-1185">Reference proteome</keyword>
<evidence type="ECO:0000256" key="1">
    <source>
        <dbReference type="SAM" id="MobiDB-lite"/>
    </source>
</evidence>
<evidence type="ECO:0000313" key="4">
    <source>
        <dbReference type="Proteomes" id="UP000215914"/>
    </source>
</evidence>
<reference evidence="3" key="1">
    <citation type="journal article" date="2017" name="Nature">
        <title>The sunflower genome provides insights into oil metabolism, flowering and Asterid evolution.</title>
        <authorList>
            <person name="Badouin H."/>
            <person name="Gouzy J."/>
            <person name="Grassa C.J."/>
            <person name="Murat F."/>
            <person name="Staton S.E."/>
            <person name="Cottret L."/>
            <person name="Lelandais-Briere C."/>
            <person name="Owens G.L."/>
            <person name="Carrere S."/>
            <person name="Mayjonade B."/>
            <person name="Legrand L."/>
            <person name="Gill N."/>
            <person name="Kane N.C."/>
            <person name="Bowers J.E."/>
            <person name="Hubner S."/>
            <person name="Bellec A."/>
            <person name="Berard A."/>
            <person name="Berges H."/>
            <person name="Blanchet N."/>
            <person name="Boniface M.C."/>
            <person name="Brunel D."/>
            <person name="Catrice O."/>
            <person name="Chaidir N."/>
            <person name="Claudel C."/>
            <person name="Donnadieu C."/>
            <person name="Faraut T."/>
            <person name="Fievet G."/>
            <person name="Helmstetter N."/>
            <person name="King M."/>
            <person name="Knapp S.J."/>
            <person name="Lai Z."/>
            <person name="Le Paslier M.C."/>
            <person name="Lippi Y."/>
            <person name="Lorenzon L."/>
            <person name="Mandel J.R."/>
            <person name="Marage G."/>
            <person name="Marchand G."/>
            <person name="Marquand E."/>
            <person name="Bret-Mestries E."/>
            <person name="Morien E."/>
            <person name="Nambeesan S."/>
            <person name="Nguyen T."/>
            <person name="Pegot-Espagnet P."/>
            <person name="Pouilly N."/>
            <person name="Raftis F."/>
            <person name="Sallet E."/>
            <person name="Schiex T."/>
            <person name="Thomas J."/>
            <person name="Vandecasteele C."/>
            <person name="Vares D."/>
            <person name="Vear F."/>
            <person name="Vautrin S."/>
            <person name="Crespi M."/>
            <person name="Mangin B."/>
            <person name="Burke J.M."/>
            <person name="Salse J."/>
            <person name="Munos S."/>
            <person name="Vincourt P."/>
            <person name="Rieseberg L.H."/>
            <person name="Langlade N.B."/>
        </authorList>
    </citation>
    <scope>NUCLEOTIDE SEQUENCE</scope>
    <source>
        <tissue evidence="3">Leaves</tissue>
    </source>
</reference>
<dbReference type="AlphaFoldDB" id="A0A9K3IFF8"/>
<dbReference type="Gramene" id="mRNA:HanXRQr2_Chr08g0346461">
    <property type="protein sequence ID" value="CDS:HanXRQr2_Chr08g0346461.1"/>
    <property type="gene ID" value="HanXRQr2_Chr08g0346461"/>
</dbReference>
<feature type="transmembrane region" description="Helical" evidence="2">
    <location>
        <begin position="12"/>
        <end position="27"/>
    </location>
</feature>